<dbReference type="EMBL" id="AP019831">
    <property type="protein sequence ID" value="BBM46071.1"/>
    <property type="molecule type" value="Genomic_DNA"/>
</dbReference>
<accession>A0A510K5N1</accession>
<dbReference type="InterPro" id="IPR056639">
    <property type="entry name" value="DUF7737"/>
</dbReference>
<name>A0A510K5N1_9FUSO</name>
<keyword evidence="1" id="KW-0175">Coiled coil</keyword>
<evidence type="ECO:0000256" key="1">
    <source>
        <dbReference type="SAM" id="Coils"/>
    </source>
</evidence>
<keyword evidence="6" id="KW-1185">Reference proteome</keyword>
<feature type="coiled-coil region" evidence="1">
    <location>
        <begin position="1319"/>
        <end position="1350"/>
    </location>
</feature>
<dbReference type="InterPro" id="IPR043782">
    <property type="entry name" value="DUF5724"/>
</dbReference>
<dbReference type="Pfam" id="PF24879">
    <property type="entry name" value="DUF7737"/>
    <property type="match status" value="1"/>
</dbReference>
<evidence type="ECO:0000259" key="3">
    <source>
        <dbReference type="Pfam" id="PF18991"/>
    </source>
</evidence>
<dbReference type="Proteomes" id="UP000422644">
    <property type="component" value="Chromosome"/>
</dbReference>
<gene>
    <name evidence="5" type="ORF">JMUB3870_2198</name>
</gene>
<protein>
    <recommendedName>
        <fullName evidence="7">DUF4132 domain-containing protein</fullName>
    </recommendedName>
</protein>
<evidence type="ECO:0000313" key="5">
    <source>
        <dbReference type="EMBL" id="BBM46071.1"/>
    </source>
</evidence>
<feature type="domain" description="DUF4132" evidence="2">
    <location>
        <begin position="1307"/>
        <end position="1479"/>
    </location>
</feature>
<proteinExistence type="predicted"/>
<evidence type="ECO:0000259" key="2">
    <source>
        <dbReference type="Pfam" id="PF13569"/>
    </source>
</evidence>
<feature type="domain" description="DUF5724" evidence="3">
    <location>
        <begin position="38"/>
        <end position="1267"/>
    </location>
</feature>
<evidence type="ECO:0008006" key="7">
    <source>
        <dbReference type="Google" id="ProtNLM"/>
    </source>
</evidence>
<dbReference type="InterPro" id="IPR025406">
    <property type="entry name" value="DUF4132"/>
</dbReference>
<reference evidence="5 6" key="1">
    <citation type="submission" date="2019-07" db="EMBL/GenBank/DDBJ databases">
        <title>Complete Genome Sequence of Leptotrichia trevisanii Strain JMUB3870.</title>
        <authorList>
            <person name="Watanabe S."/>
            <person name="Cui L."/>
        </authorList>
    </citation>
    <scope>NUCLEOTIDE SEQUENCE [LARGE SCALE GENOMIC DNA]</scope>
    <source>
        <strain evidence="5 6">JMUB3870</strain>
    </source>
</reference>
<sequence length="1671" mass="195541">MVISYSIPDKLKNSYRTKLSKEKEKLNPESRKFIENALKGTVKTGEYGYEIFAIAEIKKKIKDIENVRLEDIFPEEIYPALDVMIGENFRKIFLEVCQKLVKMSYTKGYYRKMILSSNYADHLGNMWDILSNFVTLHILDLDIMKILKREYDTKQYSNVYACAEHYLSAEIDRGNEEVIEFLKDLILSENNTFVLDYTTFRAIFASNNRELVELVGKLLLAAKLQEGLRQAICETMDGGTVENFNYMFKIIYENDLLRFSSVKRALATWTGIGEMYADRVSKKEIEVINKLVENSGYADELLESDDNVEVLLGLWQKGREDVSVAVKAIEKLINIGKRHTILLASYYLDIIQNPELSQKIAKKVIRQNPDDLEIYACYSGNFVGNVNTYQIFQRIKNGKVKLTDFFENEDEAKEFFGILENLVKQMTKVRKDFSPCIFPWYSVTLYKVAIADKMAIIALFLKGGYIDKILDYAKFLNYYTKEDILQLVSEKFENENHEKFIVDGLKDSAITNKAFEIAKKHNLVQKYSKEMEGMLRLKTPEVRKNLINLLYLQKKTAFYETVENLIKTKDVNRRLAAFDLILKAKNEKKDDVKTLQKYVKLVKEPTSSEIVLINEINKEEEKSIDEELEYNINYEPGFENKAFLEEKLDIKNIFTKSTDELLEIIKKLNDLYTKYENYEYKTAYGEEVLLSNSFSPVFSSDRKYDYRNQELENYPLKEVWREFYKTEIKDFETLYQLYLFTKERFSTKEYLNYTNEMLGFGANNLIEKIIFEQRKNNDLKHFEVNKGYYYSVGKISQIIHILVNEYQNEEKNKKYCYNFGKAVFSYVYNNLEESKILTKQGNNYWGRNEAKETYSCIFDNNLIFQEAKNTIKYYSDDKEFCEQFILKYEIYKKMYNYVQKKNGELNGELISLYEFVLAITKGIISKDEFYIEVLNRGNAKDKVRTLCNFIYNYEDSDKNEDEQKVMKFFEIEGQKIIDYILEAEFKRGENPVEYSNTIHQIPIVKGVDNLIKILMALGNEKLERGGYYSYYYSDDSKKSNLSHLLKNSQPDKNDTSELFAKKIKGSKINQQRLIEVAMYAPRWIPLIQEYLGWKGMESACYYFHAHISDVSKNMESLFAKYTPVSVEDLAVGAFDIDWFKSAYKELGKKRFEMLYEAAKYVSDGAKHSRARMFADAVQGKLKLKETETKIQDKRNKDLVASYSLIPLKKARDKDLLHRYKFLQKFLKESKQFGAQRRASEAKAFEISLENLSRNAGYSDVIRLIWSMETALINEMQKYFEPKKIDEISVFIKIDEFGQTKTVFEKNGKTLKTMPAKLKKNKYIEEIKEVNKNLKEQYRRSKKMLEEAMEDGTEFYNYEIKNLMENPVISPLLDTLVFKSENDLGYYSEGNFVTVNGDIIELEENQVLKIAHALDLYNSGKWSEYQQDLFTKQIKQPFKQVFREIYVKTADEKGKENSLRYAGHQIQPNKTVAVLKNRRWVADYEEGLQKVYYKENIIAKIYAMADWFSPSDIEAPTLEWVCFYDRKTFKPLLIDNIPDLIFTEVMRDVDLAVSVAHVGGVDPEASHSTIEMRKAIVEFNLKLFKLANVTFTEKHAIIKGERAEYTVHLGSGVVHQRAGAEINVLPVHSQHRGRIFLPFVDEDPKTAEIMSKIILFAEDAKIKDPFILEQIK</sequence>
<organism evidence="5 6">
    <name type="scientific">Leptotrichia trevisanii</name>
    <dbReference type="NCBI Taxonomy" id="109328"/>
    <lineage>
        <taxon>Bacteria</taxon>
        <taxon>Fusobacteriati</taxon>
        <taxon>Fusobacteriota</taxon>
        <taxon>Fusobacteriia</taxon>
        <taxon>Fusobacteriales</taxon>
        <taxon>Leptotrichiaceae</taxon>
        <taxon>Leptotrichia</taxon>
    </lineage>
</organism>
<evidence type="ECO:0000313" key="6">
    <source>
        <dbReference type="Proteomes" id="UP000422644"/>
    </source>
</evidence>
<dbReference type="OrthoDB" id="9763697at2"/>
<feature type="domain" description="DUF7737" evidence="4">
    <location>
        <begin position="1569"/>
        <end position="1670"/>
    </location>
</feature>
<dbReference type="Pfam" id="PF13569">
    <property type="entry name" value="DUF4132"/>
    <property type="match status" value="1"/>
</dbReference>
<evidence type="ECO:0000259" key="4">
    <source>
        <dbReference type="Pfam" id="PF24879"/>
    </source>
</evidence>
<dbReference type="RefSeq" id="WP_155283108.1">
    <property type="nucleotide sequence ID" value="NZ_AP019831.1"/>
</dbReference>
<dbReference type="Pfam" id="PF18991">
    <property type="entry name" value="DUF5724"/>
    <property type="match status" value="1"/>
</dbReference>